<comment type="subcellular location">
    <subcellularLocation>
        <location evidence="1">Secreted</location>
    </subcellularLocation>
</comment>
<accession>A0A3Q2ULJ3</accession>
<dbReference type="InterPro" id="IPR016186">
    <property type="entry name" value="C-type_lectin-like/link_sf"/>
</dbReference>
<dbReference type="Ensembl" id="ENSFHET00000025319.1">
    <property type="protein sequence ID" value="ENSFHEP00000032180.1"/>
    <property type="gene ID" value="ENSFHEG00000018501.1"/>
</dbReference>
<dbReference type="SMART" id="SM00034">
    <property type="entry name" value="CLECT"/>
    <property type="match status" value="1"/>
</dbReference>
<dbReference type="AlphaFoldDB" id="A0A3Q2ULJ3"/>
<organism evidence="6 7">
    <name type="scientific">Fundulus heteroclitus</name>
    <name type="common">Killifish</name>
    <name type="synonym">Mummichog</name>
    <dbReference type="NCBI Taxonomy" id="8078"/>
    <lineage>
        <taxon>Eukaryota</taxon>
        <taxon>Metazoa</taxon>
        <taxon>Chordata</taxon>
        <taxon>Craniata</taxon>
        <taxon>Vertebrata</taxon>
        <taxon>Euteleostomi</taxon>
        <taxon>Actinopterygii</taxon>
        <taxon>Neopterygii</taxon>
        <taxon>Teleostei</taxon>
        <taxon>Neoteleostei</taxon>
        <taxon>Acanthomorphata</taxon>
        <taxon>Ovalentaria</taxon>
        <taxon>Atherinomorphae</taxon>
        <taxon>Cyprinodontiformes</taxon>
        <taxon>Fundulidae</taxon>
        <taxon>Fundulus</taxon>
    </lineage>
</organism>
<dbReference type="STRING" id="8078.ENSFHEP00000032180"/>
<keyword evidence="3" id="KW-0732">Signal</keyword>
<evidence type="ECO:0000256" key="1">
    <source>
        <dbReference type="ARBA" id="ARBA00004613"/>
    </source>
</evidence>
<dbReference type="PANTHER" id="PTHR22799:SF1">
    <property type="entry name" value="C-TYPE LECTIN DOMAIN FAMILY 11 MEMBER A"/>
    <property type="match status" value="1"/>
</dbReference>
<dbReference type="Gene3D" id="3.10.100.10">
    <property type="entry name" value="Mannose-Binding Protein A, subunit A"/>
    <property type="match status" value="1"/>
</dbReference>
<dbReference type="GO" id="GO:0001503">
    <property type="term" value="P:ossification"/>
    <property type="evidence" value="ECO:0007669"/>
    <property type="project" value="TreeGrafter"/>
</dbReference>
<evidence type="ECO:0000313" key="7">
    <source>
        <dbReference type="Proteomes" id="UP000265000"/>
    </source>
</evidence>
<reference evidence="6" key="1">
    <citation type="submission" date="2025-08" db="UniProtKB">
        <authorList>
            <consortium name="Ensembl"/>
        </authorList>
    </citation>
    <scope>IDENTIFICATION</scope>
</reference>
<evidence type="ECO:0000256" key="4">
    <source>
        <dbReference type="ARBA" id="ARBA00022734"/>
    </source>
</evidence>
<reference evidence="6" key="2">
    <citation type="submission" date="2025-09" db="UniProtKB">
        <authorList>
            <consortium name="Ensembl"/>
        </authorList>
    </citation>
    <scope>IDENTIFICATION</scope>
</reference>
<dbReference type="InterPro" id="IPR001304">
    <property type="entry name" value="C-type_lectin-like"/>
</dbReference>
<evidence type="ECO:0000256" key="2">
    <source>
        <dbReference type="ARBA" id="ARBA00022525"/>
    </source>
</evidence>
<dbReference type="InterPro" id="IPR051663">
    <property type="entry name" value="CLec_Tetranectin-domain"/>
</dbReference>
<dbReference type="InterPro" id="IPR016187">
    <property type="entry name" value="CTDL_fold"/>
</dbReference>
<evidence type="ECO:0000256" key="3">
    <source>
        <dbReference type="ARBA" id="ARBA00022729"/>
    </source>
</evidence>
<sequence>MKNTLTKVFILCKITYNTNVFFFFPAMSFDFVRKVNQKYFVSNKEKGSFLKAVEFCSQQGLELALPQSEEENRILIQLIGEDDKRAWVNINSRKAEGNFQSDMKNRPLIFTNWGERQPDESIQDTGCSMVTENGTWRVTPDCSQNIYIICQI</sequence>
<dbReference type="GeneTree" id="ENSGT00940000154368"/>
<dbReference type="Pfam" id="PF00059">
    <property type="entry name" value="Lectin_C"/>
    <property type="match status" value="1"/>
</dbReference>
<dbReference type="GO" id="GO:0030246">
    <property type="term" value="F:carbohydrate binding"/>
    <property type="evidence" value="ECO:0007669"/>
    <property type="project" value="UniProtKB-KW"/>
</dbReference>
<dbReference type="GO" id="GO:0008083">
    <property type="term" value="F:growth factor activity"/>
    <property type="evidence" value="ECO:0007669"/>
    <property type="project" value="TreeGrafter"/>
</dbReference>
<dbReference type="PANTHER" id="PTHR22799">
    <property type="entry name" value="TETRANECTIN-RELATED"/>
    <property type="match status" value="1"/>
</dbReference>
<name>A0A3Q2ULJ3_FUNHE</name>
<dbReference type="GO" id="GO:0005615">
    <property type="term" value="C:extracellular space"/>
    <property type="evidence" value="ECO:0007669"/>
    <property type="project" value="TreeGrafter"/>
</dbReference>
<dbReference type="SUPFAM" id="SSF56436">
    <property type="entry name" value="C-type lectin-like"/>
    <property type="match status" value="1"/>
</dbReference>
<keyword evidence="2" id="KW-0964">Secreted</keyword>
<evidence type="ECO:0000313" key="6">
    <source>
        <dbReference type="Ensembl" id="ENSFHEP00000032180.1"/>
    </source>
</evidence>
<keyword evidence="7" id="KW-1185">Reference proteome</keyword>
<keyword evidence="4" id="KW-0430">Lectin</keyword>
<feature type="domain" description="C-type lectin" evidence="5">
    <location>
        <begin position="39"/>
        <end position="151"/>
    </location>
</feature>
<protein>
    <recommendedName>
        <fullName evidence="5">C-type lectin domain-containing protein</fullName>
    </recommendedName>
</protein>
<proteinExistence type="predicted"/>
<evidence type="ECO:0000259" key="5">
    <source>
        <dbReference type="PROSITE" id="PS50041"/>
    </source>
</evidence>
<dbReference type="PROSITE" id="PS50041">
    <property type="entry name" value="C_TYPE_LECTIN_2"/>
    <property type="match status" value="1"/>
</dbReference>
<dbReference type="Proteomes" id="UP000265000">
    <property type="component" value="Unplaced"/>
</dbReference>